<organism evidence="1">
    <name type="scientific">Arundo donax</name>
    <name type="common">Giant reed</name>
    <name type="synonym">Donax arundinaceus</name>
    <dbReference type="NCBI Taxonomy" id="35708"/>
    <lineage>
        <taxon>Eukaryota</taxon>
        <taxon>Viridiplantae</taxon>
        <taxon>Streptophyta</taxon>
        <taxon>Embryophyta</taxon>
        <taxon>Tracheophyta</taxon>
        <taxon>Spermatophyta</taxon>
        <taxon>Magnoliopsida</taxon>
        <taxon>Liliopsida</taxon>
        <taxon>Poales</taxon>
        <taxon>Poaceae</taxon>
        <taxon>PACMAD clade</taxon>
        <taxon>Arundinoideae</taxon>
        <taxon>Arundineae</taxon>
        <taxon>Arundo</taxon>
    </lineage>
</organism>
<accession>A0A0A9CZ38</accession>
<dbReference type="AlphaFoldDB" id="A0A0A9CZ38"/>
<reference evidence="1" key="1">
    <citation type="submission" date="2014-09" db="EMBL/GenBank/DDBJ databases">
        <authorList>
            <person name="Magalhaes I.L.F."/>
            <person name="Oliveira U."/>
            <person name="Santos F.R."/>
            <person name="Vidigal T.H.D.A."/>
            <person name="Brescovit A.D."/>
            <person name="Santos A.J."/>
        </authorList>
    </citation>
    <scope>NUCLEOTIDE SEQUENCE</scope>
    <source>
        <tissue evidence="1">Shoot tissue taken approximately 20 cm above the soil surface</tissue>
    </source>
</reference>
<name>A0A0A9CZ38_ARUDO</name>
<protein>
    <submittedName>
        <fullName evidence="1">Uncharacterized protein</fullName>
    </submittedName>
</protein>
<reference evidence="1" key="2">
    <citation type="journal article" date="2015" name="Data Brief">
        <title>Shoot transcriptome of the giant reed, Arundo donax.</title>
        <authorList>
            <person name="Barrero R.A."/>
            <person name="Guerrero F.D."/>
            <person name="Moolhuijzen P."/>
            <person name="Goolsby J.A."/>
            <person name="Tidwell J."/>
            <person name="Bellgard S.E."/>
            <person name="Bellgard M.I."/>
        </authorList>
    </citation>
    <scope>NUCLEOTIDE SEQUENCE</scope>
    <source>
        <tissue evidence="1">Shoot tissue taken approximately 20 cm above the soil surface</tissue>
    </source>
</reference>
<sequence>MSIWHTSLQCHYIYTPTHTPLHIYTPTVCISTLILTSDPPKFDLVYLLRSIYVRNICALNWIAQLVVQSIYECTFCYRPAKGSYFRKENPLTTFLKVLLPMENTNQYRGTIPWQQAHLKDLLAKDK</sequence>
<proteinExistence type="predicted"/>
<dbReference type="EMBL" id="GBRH01218202">
    <property type="protein sequence ID" value="JAD79693.1"/>
    <property type="molecule type" value="Transcribed_RNA"/>
</dbReference>
<evidence type="ECO:0000313" key="1">
    <source>
        <dbReference type="EMBL" id="JAD79693.1"/>
    </source>
</evidence>